<dbReference type="NCBIfam" id="TIGR01509">
    <property type="entry name" value="HAD-SF-IA-v3"/>
    <property type="match status" value="1"/>
</dbReference>
<evidence type="ECO:0000313" key="1">
    <source>
        <dbReference type="EMBL" id="KAJ8902937.1"/>
    </source>
</evidence>
<dbReference type="InterPro" id="IPR006439">
    <property type="entry name" value="HAD-SF_hydro_IA"/>
</dbReference>
<organism evidence="1 2">
    <name type="scientific">Rhodosorus marinus</name>
    <dbReference type="NCBI Taxonomy" id="101924"/>
    <lineage>
        <taxon>Eukaryota</taxon>
        <taxon>Rhodophyta</taxon>
        <taxon>Stylonematophyceae</taxon>
        <taxon>Stylonematales</taxon>
        <taxon>Stylonemataceae</taxon>
        <taxon>Rhodosorus</taxon>
    </lineage>
</organism>
<reference evidence="1 2" key="1">
    <citation type="journal article" date="2023" name="Nat. Commun.">
        <title>Origin of minicircular mitochondrial genomes in red algae.</title>
        <authorList>
            <person name="Lee Y."/>
            <person name="Cho C.H."/>
            <person name="Lee Y.M."/>
            <person name="Park S.I."/>
            <person name="Yang J.H."/>
            <person name="West J.A."/>
            <person name="Bhattacharya D."/>
            <person name="Yoon H.S."/>
        </authorList>
    </citation>
    <scope>NUCLEOTIDE SEQUENCE [LARGE SCALE GENOMIC DNA]</scope>
    <source>
        <strain evidence="1 2">CCMP1338</strain>
        <tissue evidence="1">Whole cell</tissue>
    </source>
</reference>
<comment type="caution">
    <text evidence="1">The sequence shown here is derived from an EMBL/GenBank/DDBJ whole genome shotgun (WGS) entry which is preliminary data.</text>
</comment>
<dbReference type="AlphaFoldDB" id="A0AAV8UP06"/>
<protein>
    <submittedName>
        <fullName evidence="1">Uncharacterized protein</fullName>
    </submittedName>
</protein>
<dbReference type="PANTHER" id="PTHR43611">
    <property type="entry name" value="ALPHA-D-GLUCOSE 1-PHOSPHATE PHOSPHATASE"/>
    <property type="match status" value="1"/>
</dbReference>
<dbReference type="PANTHER" id="PTHR43611:SF3">
    <property type="entry name" value="FLAVIN MONONUCLEOTIDE HYDROLASE 1, CHLOROPLATIC"/>
    <property type="match status" value="1"/>
</dbReference>
<evidence type="ECO:0000313" key="2">
    <source>
        <dbReference type="Proteomes" id="UP001157974"/>
    </source>
</evidence>
<dbReference type="SUPFAM" id="SSF56784">
    <property type="entry name" value="HAD-like"/>
    <property type="match status" value="1"/>
</dbReference>
<accession>A0AAV8UP06</accession>
<name>A0AAV8UP06_9RHOD</name>
<dbReference type="EMBL" id="JAMWBK010000008">
    <property type="protein sequence ID" value="KAJ8902937.1"/>
    <property type="molecule type" value="Genomic_DNA"/>
</dbReference>
<gene>
    <name evidence="1" type="ORF">NDN08_006255</name>
</gene>
<keyword evidence="2" id="KW-1185">Reference proteome</keyword>
<dbReference type="SFLD" id="SFLDS00003">
    <property type="entry name" value="Haloacid_Dehalogenase"/>
    <property type="match status" value="1"/>
</dbReference>
<dbReference type="Proteomes" id="UP001157974">
    <property type="component" value="Unassembled WGS sequence"/>
</dbReference>
<dbReference type="InterPro" id="IPR036412">
    <property type="entry name" value="HAD-like_sf"/>
</dbReference>
<dbReference type="Pfam" id="PF00702">
    <property type="entry name" value="Hydrolase"/>
    <property type="match status" value="1"/>
</dbReference>
<proteinExistence type="predicted"/>
<dbReference type="Gene3D" id="3.40.50.1000">
    <property type="entry name" value="HAD superfamily/HAD-like"/>
    <property type="match status" value="1"/>
</dbReference>
<sequence>MCFLQAPGGLRRKVANALSRRRVRCMTIMNNAAGRQPVLLVDVMDTLVVDPFTVSMYEHFGFTEHEDFLTAKDPDTWIPFELGNMSEDRFWNNFFKDKRKVDVEKFGSYMRETYSWVDGMEDLMSELHSMGAEMHLFTNYPVWWKMVEEELYLSKYAEWSFISCQMHARKPEPEAFLLAADCLGCLPSDCVLIDDRSSNCAGALDIGYLDALKFQSAKQTRQLLRKYFPTLTE</sequence>
<dbReference type="SFLD" id="SFLDG01129">
    <property type="entry name" value="C1.5:_HAD__Beta-PGM__Phosphata"/>
    <property type="match status" value="1"/>
</dbReference>
<dbReference type="InterPro" id="IPR023214">
    <property type="entry name" value="HAD_sf"/>
</dbReference>